<accession>A0A1W2LXG6</accession>
<keyword evidence="1" id="KW-0597">Phosphoprotein</keyword>
<dbReference type="InterPro" id="IPR008984">
    <property type="entry name" value="SMAD_FHA_dom_sf"/>
</dbReference>
<dbReference type="CDD" id="cd00060">
    <property type="entry name" value="FHA"/>
    <property type="match status" value="1"/>
</dbReference>
<dbReference type="SUPFAM" id="SSF49879">
    <property type="entry name" value="SMAD/FHA domain"/>
    <property type="match status" value="1"/>
</dbReference>
<dbReference type="OrthoDB" id="5240729at2"/>
<evidence type="ECO:0000259" key="2">
    <source>
        <dbReference type="PROSITE" id="PS50006"/>
    </source>
</evidence>
<feature type="domain" description="FHA" evidence="2">
    <location>
        <begin position="234"/>
        <end position="288"/>
    </location>
</feature>
<dbReference type="Gene3D" id="2.60.200.20">
    <property type="match status" value="1"/>
</dbReference>
<comment type="caution">
    <text evidence="3">The sequence shown here is derived from an EMBL/GenBank/DDBJ whole genome shotgun (WGS) entry which is preliminary data.</text>
</comment>
<dbReference type="InterPro" id="IPR000253">
    <property type="entry name" value="FHA_dom"/>
</dbReference>
<organism evidence="3 4">
    <name type="scientific">Amycolatopsis keratiniphila subsp. keratiniphila</name>
    <dbReference type="NCBI Taxonomy" id="227715"/>
    <lineage>
        <taxon>Bacteria</taxon>
        <taxon>Bacillati</taxon>
        <taxon>Actinomycetota</taxon>
        <taxon>Actinomycetes</taxon>
        <taxon>Pseudonocardiales</taxon>
        <taxon>Pseudonocardiaceae</taxon>
        <taxon>Amycolatopsis</taxon>
        <taxon>Amycolatopsis japonica group</taxon>
    </lineage>
</organism>
<sequence>MNEQAMKLAPGNGILARYPGLVLLFDVADDALTAELLAAASTAAEQDQPGRRLGESLIRLLAASGGKLPGLCAYGSVEGGVAALVHGPATITIRTESGEVRLDGRDAVTMVDKVVPGPVSSFQAVLGDAGADADTWSALGTGIVRADAFWVGGPAVAEPPAEEPPVAEEAAPGPPGVSGVRCRKGHFNDPSLSYCGICGIGLTQAGKAPDHSERPSLGVLMLDDGTSFALDKEFLLGRAPEQAEEVRRGTVTALRLHDPAVCDVHARISLDGWEVGVTDVDSVNGTYLRAPGAGTWVRLPSGVRSVLRPGAVVAVGGRQFRYDTYRKS</sequence>
<evidence type="ECO:0000256" key="1">
    <source>
        <dbReference type="ARBA" id="ARBA00022553"/>
    </source>
</evidence>
<dbReference type="EMBL" id="LQMT02000012">
    <property type="protein sequence ID" value="ONF71611.1"/>
    <property type="molecule type" value="Genomic_DNA"/>
</dbReference>
<reference evidence="3 4" key="1">
    <citation type="submission" date="2016-12" db="EMBL/GenBank/DDBJ databases">
        <title>Amycolatopsis keratiniphila subsp. keratiniphila genome sequencing and assembly.</title>
        <authorList>
            <person name="Mayilraj S."/>
            <person name="Kaur N."/>
        </authorList>
    </citation>
    <scope>NUCLEOTIDE SEQUENCE [LARGE SCALE GENOMIC DNA]</scope>
    <source>
        <strain evidence="3 4">DSM 44409</strain>
    </source>
</reference>
<gene>
    <name evidence="3" type="ORF">AVR91_0213175</name>
</gene>
<dbReference type="AlphaFoldDB" id="A0A1W2LXG6"/>
<dbReference type="Proteomes" id="UP000076660">
    <property type="component" value="Unassembled WGS sequence"/>
</dbReference>
<protein>
    <recommendedName>
        <fullName evidence="2">FHA domain-containing protein</fullName>
    </recommendedName>
</protein>
<name>A0A1W2LXG6_9PSEU</name>
<dbReference type="RefSeq" id="WP_063275066.1">
    <property type="nucleotide sequence ID" value="NZ_LQMT02000012.1"/>
</dbReference>
<proteinExistence type="predicted"/>
<evidence type="ECO:0000313" key="3">
    <source>
        <dbReference type="EMBL" id="ONF71611.1"/>
    </source>
</evidence>
<dbReference type="PROSITE" id="PS50006">
    <property type="entry name" value="FHA_DOMAIN"/>
    <property type="match status" value="1"/>
</dbReference>
<dbReference type="Pfam" id="PF00498">
    <property type="entry name" value="FHA"/>
    <property type="match status" value="1"/>
</dbReference>
<evidence type="ECO:0000313" key="4">
    <source>
        <dbReference type="Proteomes" id="UP000076660"/>
    </source>
</evidence>